<dbReference type="Pfam" id="PF02687">
    <property type="entry name" value="FtsX"/>
    <property type="match status" value="1"/>
</dbReference>
<feature type="transmembrane region" description="Helical" evidence="7">
    <location>
        <begin position="21"/>
        <end position="46"/>
    </location>
</feature>
<dbReference type="GO" id="GO:0044874">
    <property type="term" value="P:lipoprotein localization to outer membrane"/>
    <property type="evidence" value="ECO:0007669"/>
    <property type="project" value="TreeGrafter"/>
</dbReference>
<keyword evidence="11" id="KW-1185">Reference proteome</keyword>
<keyword evidence="5 7" id="KW-1133">Transmembrane helix</keyword>
<evidence type="ECO:0000256" key="6">
    <source>
        <dbReference type="ARBA" id="ARBA00023136"/>
    </source>
</evidence>
<keyword evidence="6 7" id="KW-0472">Membrane</keyword>
<dbReference type="EMBL" id="AP026867">
    <property type="protein sequence ID" value="BDS13361.1"/>
    <property type="molecule type" value="Genomic_DNA"/>
</dbReference>
<protein>
    <submittedName>
        <fullName evidence="10">FtsX-like permease family protein</fullName>
    </submittedName>
</protein>
<feature type="transmembrane region" description="Helical" evidence="7">
    <location>
        <begin position="280"/>
        <end position="306"/>
    </location>
</feature>
<sequence>MNLPFKFARRYVFSKKSTNAINIISGIAVFGIAIGSMALIIIMSVFNGFESLLGGFIGNFKPDVKITTVEGKVFVPDSSLIHQIRLLDGVTAVSQTLEEIALLEYDGIQNIANLKGVDHNYTQVTAIDTCLKKNHQYQVYDSLSQVNYAVVGANLEYALNISVGQAFNRPITVYMPKRTGRMSTNPTKKPFKKRKVYPAAIYAIQQSEYDDYAITNLPFVQDITSYKSGEISALELKLNNTIDEAITLESIRQIMGDQFLVQNRYQQDEALYNITQLEKYVAYLIFAFTLVLVAFNMVGALWMLVLDKKKDISTLKAMGATNQLVRQIFIAEGFLLSFLGLSLGCFMAIVLCYLQQKYGLVQLSGGSGDFIIDAYPVEMRLGDFIVVILTVLGIGTSAAWIPAQRASKIGNVLRKG</sequence>
<organism evidence="10 11">
    <name type="scientific">Aureispira anguillae</name>
    <dbReference type="NCBI Taxonomy" id="2864201"/>
    <lineage>
        <taxon>Bacteria</taxon>
        <taxon>Pseudomonadati</taxon>
        <taxon>Bacteroidota</taxon>
        <taxon>Saprospiria</taxon>
        <taxon>Saprospirales</taxon>
        <taxon>Saprospiraceae</taxon>
        <taxon>Aureispira</taxon>
    </lineage>
</organism>
<evidence type="ECO:0000256" key="4">
    <source>
        <dbReference type="ARBA" id="ARBA00022692"/>
    </source>
</evidence>
<comment type="similarity">
    <text evidence="2">Belongs to the ABC-4 integral membrane protein family. LolC/E subfamily.</text>
</comment>
<dbReference type="RefSeq" id="WP_264788641.1">
    <property type="nucleotide sequence ID" value="NZ_AP026867.1"/>
</dbReference>
<reference evidence="10" key="1">
    <citation type="submission" date="2022-09" db="EMBL/GenBank/DDBJ databases">
        <title>Aureispira anguillicida sp. nov., isolated from Leptocephalus of Japanese eel Anguilla japonica.</title>
        <authorList>
            <person name="Yuasa K."/>
            <person name="Mekata T."/>
            <person name="Ikunari K."/>
        </authorList>
    </citation>
    <scope>NUCLEOTIDE SEQUENCE</scope>
    <source>
        <strain evidence="10">EL160426</strain>
    </source>
</reference>
<proteinExistence type="inferred from homology"/>
<dbReference type="InterPro" id="IPR051447">
    <property type="entry name" value="Lipoprotein-release_system"/>
</dbReference>
<feature type="transmembrane region" description="Helical" evidence="7">
    <location>
        <begin position="384"/>
        <end position="403"/>
    </location>
</feature>
<evidence type="ECO:0000256" key="7">
    <source>
        <dbReference type="SAM" id="Phobius"/>
    </source>
</evidence>
<accession>A0A916DVR3</accession>
<feature type="transmembrane region" description="Helical" evidence="7">
    <location>
        <begin position="327"/>
        <end position="351"/>
    </location>
</feature>
<gene>
    <name evidence="10" type="ORF">AsAng_0040980</name>
</gene>
<feature type="domain" description="MacB-like periplasmic core" evidence="9">
    <location>
        <begin position="25"/>
        <end position="166"/>
    </location>
</feature>
<dbReference type="PANTHER" id="PTHR30489">
    <property type="entry name" value="LIPOPROTEIN-RELEASING SYSTEM TRANSMEMBRANE PROTEIN LOLE"/>
    <property type="match status" value="1"/>
</dbReference>
<evidence type="ECO:0000313" key="11">
    <source>
        <dbReference type="Proteomes" id="UP001060919"/>
    </source>
</evidence>
<evidence type="ECO:0000259" key="9">
    <source>
        <dbReference type="Pfam" id="PF12704"/>
    </source>
</evidence>
<comment type="subcellular location">
    <subcellularLocation>
        <location evidence="1">Cell membrane</location>
        <topology evidence="1">Multi-pass membrane protein</topology>
    </subcellularLocation>
</comment>
<evidence type="ECO:0000256" key="1">
    <source>
        <dbReference type="ARBA" id="ARBA00004651"/>
    </source>
</evidence>
<evidence type="ECO:0000259" key="8">
    <source>
        <dbReference type="Pfam" id="PF02687"/>
    </source>
</evidence>
<dbReference type="Proteomes" id="UP001060919">
    <property type="component" value="Chromosome"/>
</dbReference>
<dbReference type="InterPro" id="IPR003838">
    <property type="entry name" value="ABC3_permease_C"/>
</dbReference>
<evidence type="ECO:0000256" key="3">
    <source>
        <dbReference type="ARBA" id="ARBA00022475"/>
    </source>
</evidence>
<dbReference type="PANTHER" id="PTHR30489:SF0">
    <property type="entry name" value="LIPOPROTEIN-RELEASING SYSTEM TRANSMEMBRANE PROTEIN LOLE"/>
    <property type="match status" value="1"/>
</dbReference>
<evidence type="ECO:0000256" key="2">
    <source>
        <dbReference type="ARBA" id="ARBA00005236"/>
    </source>
</evidence>
<evidence type="ECO:0000256" key="5">
    <source>
        <dbReference type="ARBA" id="ARBA00022989"/>
    </source>
</evidence>
<name>A0A916DVR3_9BACT</name>
<keyword evidence="3" id="KW-1003">Cell membrane</keyword>
<dbReference type="Pfam" id="PF12704">
    <property type="entry name" value="MacB_PCD"/>
    <property type="match status" value="1"/>
</dbReference>
<dbReference type="AlphaFoldDB" id="A0A916DVR3"/>
<dbReference type="KEGG" id="aup:AsAng_0040980"/>
<dbReference type="InterPro" id="IPR025857">
    <property type="entry name" value="MacB_PCD"/>
</dbReference>
<feature type="domain" description="ABC3 transporter permease C-terminal" evidence="8">
    <location>
        <begin position="284"/>
        <end position="409"/>
    </location>
</feature>
<evidence type="ECO:0000313" key="10">
    <source>
        <dbReference type="EMBL" id="BDS13361.1"/>
    </source>
</evidence>
<keyword evidence="4 7" id="KW-0812">Transmembrane</keyword>
<dbReference type="GO" id="GO:0098797">
    <property type="term" value="C:plasma membrane protein complex"/>
    <property type="evidence" value="ECO:0007669"/>
    <property type="project" value="TreeGrafter"/>
</dbReference>